<dbReference type="EMBL" id="HG316459">
    <property type="protein sequence ID" value="CDF90122.1"/>
    <property type="molecule type" value="Genomic_DNA"/>
</dbReference>
<accession>A0A8J2T8I9</accession>
<organism evidence="8 9">
    <name type="scientific">Zygosaccharomyces bailii (strain CLIB 213 / ATCC 58445 / CBS 680 / BCRC 21525 / NBRC 1098 / NCYC 1416 / NRRL Y-2227)</name>
    <dbReference type="NCBI Taxonomy" id="1333698"/>
    <lineage>
        <taxon>Eukaryota</taxon>
        <taxon>Fungi</taxon>
        <taxon>Dikarya</taxon>
        <taxon>Ascomycota</taxon>
        <taxon>Saccharomycotina</taxon>
        <taxon>Saccharomycetes</taxon>
        <taxon>Saccharomycetales</taxon>
        <taxon>Saccharomycetaceae</taxon>
        <taxon>Zygosaccharomyces</taxon>
    </lineage>
</organism>
<evidence type="ECO:0000256" key="4">
    <source>
        <dbReference type="ARBA" id="ARBA00023098"/>
    </source>
</evidence>
<protein>
    <recommendedName>
        <fullName evidence="6">Lysophospholipase</fullName>
        <ecNumber evidence="6">3.1.1.5</ecNumber>
    </recommendedName>
</protein>
<evidence type="ECO:0000256" key="2">
    <source>
        <dbReference type="ARBA" id="ARBA00022801"/>
    </source>
</evidence>
<evidence type="ECO:0000313" key="9">
    <source>
        <dbReference type="Proteomes" id="UP000019375"/>
    </source>
</evidence>
<name>A0A8J2T8I9_ZYGB2</name>
<dbReference type="PANTHER" id="PTHR10728">
    <property type="entry name" value="CYTOSOLIC PHOSPHOLIPASE A2"/>
    <property type="match status" value="1"/>
</dbReference>
<dbReference type="SMART" id="SM00022">
    <property type="entry name" value="PLAc"/>
    <property type="match status" value="1"/>
</dbReference>
<comment type="catalytic activity">
    <reaction evidence="6">
        <text>a 1-acyl-sn-glycero-3-phosphocholine + H2O = sn-glycerol 3-phosphocholine + a fatty acid + H(+)</text>
        <dbReference type="Rhea" id="RHEA:15177"/>
        <dbReference type="ChEBI" id="CHEBI:15377"/>
        <dbReference type="ChEBI" id="CHEBI:15378"/>
        <dbReference type="ChEBI" id="CHEBI:16870"/>
        <dbReference type="ChEBI" id="CHEBI:28868"/>
        <dbReference type="ChEBI" id="CHEBI:58168"/>
        <dbReference type="EC" id="3.1.1.5"/>
    </reaction>
</comment>
<dbReference type="PROSITE" id="PS51210">
    <property type="entry name" value="PLA2C"/>
    <property type="match status" value="1"/>
</dbReference>
<feature type="signal peptide" evidence="6">
    <location>
        <begin position="1"/>
        <end position="17"/>
    </location>
</feature>
<dbReference type="InterPro" id="IPR016035">
    <property type="entry name" value="Acyl_Trfase/lysoPLipase"/>
</dbReference>
<dbReference type="Gene3D" id="3.40.1090.10">
    <property type="entry name" value="Cytosolic phospholipase A2 catalytic domain"/>
    <property type="match status" value="2"/>
</dbReference>
<keyword evidence="2 5" id="KW-0378">Hydrolase</keyword>
<dbReference type="GO" id="GO:0046475">
    <property type="term" value="P:glycerophospholipid catabolic process"/>
    <property type="evidence" value="ECO:0007669"/>
    <property type="project" value="TreeGrafter"/>
</dbReference>
<dbReference type="GO" id="GO:0005886">
    <property type="term" value="C:plasma membrane"/>
    <property type="evidence" value="ECO:0007669"/>
    <property type="project" value="TreeGrafter"/>
</dbReference>
<dbReference type="SUPFAM" id="SSF52151">
    <property type="entry name" value="FabD/lysophospholipase-like"/>
    <property type="match status" value="1"/>
</dbReference>
<dbReference type="GO" id="GO:0004622">
    <property type="term" value="F:phosphatidylcholine lysophospholipase activity"/>
    <property type="evidence" value="ECO:0007669"/>
    <property type="project" value="UniProtKB-EC"/>
</dbReference>
<dbReference type="InterPro" id="IPR002642">
    <property type="entry name" value="LysoPLipase_cat_dom"/>
</dbReference>
<reference evidence="9" key="1">
    <citation type="journal article" date="2013" name="Genome Announc.">
        <title>Genome sequence of the food spoilage yeast Zygosaccharomyces bailii CLIB 213(T).</title>
        <authorList>
            <person name="Galeote V."/>
            <person name="Bigey F."/>
            <person name="Devillers H."/>
            <person name="Neuveglise C."/>
            <person name="Dequin S."/>
        </authorList>
    </citation>
    <scope>NUCLEOTIDE SEQUENCE [LARGE SCALE GENOMIC DNA]</scope>
    <source>
        <strain evidence="9">CLIB 213 / ATCC 58445 / CBS 680 / CCRC 21525 / NBRC 1098 / NCYC 1416 / NRRL Y-2227</strain>
    </source>
</reference>
<dbReference type="GO" id="GO:0005783">
    <property type="term" value="C:endoplasmic reticulum"/>
    <property type="evidence" value="ECO:0007669"/>
    <property type="project" value="TreeGrafter"/>
</dbReference>
<dbReference type="Proteomes" id="UP000019375">
    <property type="component" value="Unassembled WGS sequence"/>
</dbReference>
<dbReference type="GO" id="GO:0005576">
    <property type="term" value="C:extracellular region"/>
    <property type="evidence" value="ECO:0007669"/>
    <property type="project" value="TreeGrafter"/>
</dbReference>
<evidence type="ECO:0000256" key="1">
    <source>
        <dbReference type="ARBA" id="ARBA00008780"/>
    </source>
</evidence>
<keyword evidence="4 5" id="KW-0443">Lipid metabolism</keyword>
<dbReference type="Pfam" id="PF01735">
    <property type="entry name" value="PLA2_B"/>
    <property type="match status" value="2"/>
</dbReference>
<dbReference type="GO" id="GO:0004623">
    <property type="term" value="F:phospholipase A2 activity"/>
    <property type="evidence" value="ECO:0007669"/>
    <property type="project" value="TreeGrafter"/>
</dbReference>
<gene>
    <name evidence="8" type="ORF">BN860_01046g</name>
</gene>
<sequence length="580" mass="65752">MKLLLLLCSVLYATSHGEEFTEPIRESPPKIGLAISGGGYRSMLTASGFIKEMDKYQLFDCLSYMSGLSGGSWVIMDLLIQDFNVTSLLKNWNLDDGLLKGVPDFDIRQKDIVSGMNDQENVLEEKYVQKRATSKANLCNFQKFENSLEIASYFFHGDTNQPSIRKRGIGPWSKIVDFLFRNYNEKGNEKINKNGELLFGSIEALHHVLQFYIDLHLDIRPKKMQGFPVSFTDYLGKAFEKRLDGFERKESSLSDLTKKSKKFQNFEAPIPLFIANSRNGRLRNVIFEFSPFEFGSWEPLLRLFVKTPFLGSTIQAGKPFQCINGYDDIGFITATSSSIFNNVLIYIWQLTAQASKETITAVRNIMSIFGLGDGKFDEENMRPSSLGSLGTDYAVYQPNPFFKYPGVSNELTNNDYLYLVDGGEDGENVPVRPLTIPERSMDIIFIVDSSSDEFNYANGTKLLNVLMKLQEEGKNYTFPKLGKFPRHPVALGCHEPNLPILLYYPNVQHSYSSNTSTFKITYNASEVAGMVQNGRDIFSMGSDPYHMACVGCLIVKRRIEQTNESNIPLFCKQCYSNYCY</sequence>
<keyword evidence="6" id="KW-0732">Signal</keyword>
<evidence type="ECO:0000259" key="7">
    <source>
        <dbReference type="PROSITE" id="PS51210"/>
    </source>
</evidence>
<evidence type="ECO:0000256" key="3">
    <source>
        <dbReference type="ARBA" id="ARBA00022963"/>
    </source>
</evidence>
<dbReference type="OrthoDB" id="4084751at2759"/>
<proteinExistence type="inferred from homology"/>
<feature type="domain" description="PLA2c" evidence="7">
    <location>
        <begin position="1"/>
        <end position="580"/>
    </location>
</feature>
<dbReference type="GO" id="GO:0005829">
    <property type="term" value="C:cytosol"/>
    <property type="evidence" value="ECO:0007669"/>
    <property type="project" value="TreeGrafter"/>
</dbReference>
<comment type="similarity">
    <text evidence="1 6">Belongs to the lysophospholipase family.</text>
</comment>
<keyword evidence="9" id="KW-1185">Reference proteome</keyword>
<feature type="chain" id="PRO_5035342516" description="Lysophospholipase" evidence="6">
    <location>
        <begin position="18"/>
        <end position="580"/>
    </location>
</feature>
<keyword evidence="3 5" id="KW-0442">Lipid degradation</keyword>
<dbReference type="AlphaFoldDB" id="A0A8J2T8I9"/>
<dbReference type="PANTHER" id="PTHR10728:SF56">
    <property type="entry name" value="MEIOTIC PHOSPHOLIPASE SPO1-RELATED"/>
    <property type="match status" value="1"/>
</dbReference>
<evidence type="ECO:0000313" key="8">
    <source>
        <dbReference type="EMBL" id="CDF90122.1"/>
    </source>
</evidence>
<dbReference type="EC" id="3.1.1.5" evidence="6"/>
<evidence type="ECO:0000256" key="6">
    <source>
        <dbReference type="RuleBase" id="RU362103"/>
    </source>
</evidence>
<evidence type="ECO:0000256" key="5">
    <source>
        <dbReference type="PROSITE-ProRule" id="PRU00555"/>
    </source>
</evidence>